<dbReference type="EMBL" id="QXFZ01002898">
    <property type="protein sequence ID" value="KAE9072874.1"/>
    <property type="molecule type" value="Genomic_DNA"/>
</dbReference>
<evidence type="ECO:0000313" key="6">
    <source>
        <dbReference type="EMBL" id="KAE9271046.1"/>
    </source>
</evidence>
<evidence type="ECO:0000313" key="2">
    <source>
        <dbReference type="EMBL" id="KAE9058263.1"/>
    </source>
</evidence>
<evidence type="ECO:0000313" key="7">
    <source>
        <dbReference type="Proteomes" id="UP000429523"/>
    </source>
</evidence>
<evidence type="ECO:0000313" key="8">
    <source>
        <dbReference type="Proteomes" id="UP000437068"/>
    </source>
</evidence>
<dbReference type="EMBL" id="QXFY01005750">
    <property type="protein sequence ID" value="KAE9271046.1"/>
    <property type="molecule type" value="Genomic_DNA"/>
</dbReference>
<name>A0A6A3DPJ5_9STRA</name>
<sequence>MSVVSSTAEAKVNGKAGMKDMVIAKKKLEVNKGTRLELQSPL</sequence>
<evidence type="ECO:0000313" key="4">
    <source>
        <dbReference type="EMBL" id="KAE9179313.1"/>
    </source>
</evidence>
<comment type="caution">
    <text evidence="1">The sequence shown here is derived from an EMBL/GenBank/DDBJ whole genome shotgun (WGS) entry which is preliminary data.</text>
</comment>
<evidence type="ECO:0000313" key="9">
    <source>
        <dbReference type="Proteomes" id="UP000440367"/>
    </source>
</evidence>
<organism evidence="1 7">
    <name type="scientific">Phytophthora fragariae</name>
    <dbReference type="NCBI Taxonomy" id="53985"/>
    <lineage>
        <taxon>Eukaryota</taxon>
        <taxon>Sar</taxon>
        <taxon>Stramenopiles</taxon>
        <taxon>Oomycota</taxon>
        <taxon>Peronosporomycetes</taxon>
        <taxon>Peronosporales</taxon>
        <taxon>Peronosporaceae</taxon>
        <taxon>Phytophthora</taxon>
    </lineage>
</organism>
<dbReference type="Proteomes" id="UP000440367">
    <property type="component" value="Unassembled WGS sequence"/>
</dbReference>
<dbReference type="AlphaFoldDB" id="A0A6A3DPJ5"/>
<dbReference type="Proteomes" id="UP000441208">
    <property type="component" value="Unassembled WGS sequence"/>
</dbReference>
<evidence type="ECO:0000313" key="5">
    <source>
        <dbReference type="EMBL" id="KAE9266661.1"/>
    </source>
</evidence>
<dbReference type="Proteomes" id="UP000429523">
    <property type="component" value="Unassembled WGS sequence"/>
</dbReference>
<evidence type="ECO:0000313" key="12">
    <source>
        <dbReference type="Proteomes" id="UP000488956"/>
    </source>
</evidence>
<gene>
    <name evidence="5" type="ORF">PF001_g30381</name>
    <name evidence="4" type="ORF">PF002_g27847</name>
    <name evidence="3" type="ORF">PF007_g26016</name>
    <name evidence="6" type="ORF">PF008_g30452</name>
    <name evidence="1" type="ORF">PF009_g28058</name>
    <name evidence="2" type="ORF">PF010_g31063</name>
</gene>
<dbReference type="Proteomes" id="UP000486351">
    <property type="component" value="Unassembled WGS sequence"/>
</dbReference>
<evidence type="ECO:0000313" key="3">
    <source>
        <dbReference type="EMBL" id="KAE9072874.1"/>
    </source>
</evidence>
<dbReference type="EMBL" id="QXGE01005769">
    <property type="protein sequence ID" value="KAE9266661.1"/>
    <property type="molecule type" value="Genomic_DNA"/>
</dbReference>
<evidence type="ECO:0000313" key="10">
    <source>
        <dbReference type="Proteomes" id="UP000441208"/>
    </source>
</evidence>
<dbReference type="EMBL" id="QXFX01006585">
    <property type="protein sequence ID" value="KAE9058263.1"/>
    <property type="molecule type" value="Genomic_DNA"/>
</dbReference>
<proteinExistence type="predicted"/>
<dbReference type="EMBL" id="QXGF01003396">
    <property type="protein sequence ID" value="KAE8921667.1"/>
    <property type="molecule type" value="Genomic_DNA"/>
</dbReference>
<accession>A0A6A3DPJ5</accession>
<dbReference type="Proteomes" id="UP000488956">
    <property type="component" value="Unassembled WGS sequence"/>
</dbReference>
<dbReference type="Proteomes" id="UP000437068">
    <property type="component" value="Unassembled WGS sequence"/>
</dbReference>
<dbReference type="EMBL" id="QXGD01003247">
    <property type="protein sequence ID" value="KAE9179313.1"/>
    <property type="molecule type" value="Genomic_DNA"/>
</dbReference>
<reference evidence="7 8" key="1">
    <citation type="submission" date="2018-08" db="EMBL/GenBank/DDBJ databases">
        <title>Genomic investigation of the strawberry pathogen Phytophthora fragariae indicates pathogenicity is determined by transcriptional variation in three key races.</title>
        <authorList>
            <person name="Adams T.M."/>
            <person name="Armitage A.D."/>
            <person name="Sobczyk M.K."/>
            <person name="Bates H.J."/>
            <person name="Dunwell J.M."/>
            <person name="Nellist C.F."/>
            <person name="Harrison R.J."/>
        </authorList>
    </citation>
    <scope>NUCLEOTIDE SEQUENCE [LARGE SCALE GENOMIC DNA]</scope>
    <source>
        <strain evidence="5 8">A4</strain>
        <strain evidence="4 9">BC-1</strain>
        <strain evidence="3 10">NOV-71</strain>
        <strain evidence="6 11">NOV-77</strain>
        <strain evidence="1 7">NOV-9</strain>
        <strain evidence="2 12">ONT-3</strain>
    </source>
</reference>
<evidence type="ECO:0000313" key="11">
    <source>
        <dbReference type="Proteomes" id="UP000486351"/>
    </source>
</evidence>
<protein>
    <submittedName>
        <fullName evidence="1">Uncharacterized protein</fullName>
    </submittedName>
</protein>
<evidence type="ECO:0000313" key="1">
    <source>
        <dbReference type="EMBL" id="KAE8921667.1"/>
    </source>
</evidence>